<feature type="signal peptide" evidence="1">
    <location>
        <begin position="1"/>
        <end position="26"/>
    </location>
</feature>
<keyword evidence="1" id="KW-0732">Signal</keyword>
<dbReference type="AlphaFoldDB" id="W5TV61"/>
<gene>
    <name evidence="2" type="ORF">NONO_c62810</name>
</gene>
<accession>W5TV61</accession>
<feature type="chain" id="PRO_5004872366" description="Secreted protein" evidence="1">
    <location>
        <begin position="27"/>
        <end position="81"/>
    </location>
</feature>
<dbReference type="HOGENOM" id="CLU_2570390_0_0_11"/>
<protein>
    <recommendedName>
        <fullName evidence="4">Secreted protein</fullName>
    </recommendedName>
</protein>
<evidence type="ECO:0000313" key="2">
    <source>
        <dbReference type="EMBL" id="AHH21051.1"/>
    </source>
</evidence>
<dbReference type="STRING" id="1415166.NONO_c62810"/>
<keyword evidence="3" id="KW-1185">Reference proteome</keyword>
<dbReference type="Proteomes" id="UP000019150">
    <property type="component" value="Chromosome"/>
</dbReference>
<dbReference type="RefSeq" id="WP_025352383.1">
    <property type="nucleotide sequence ID" value="NZ_CP006850.1"/>
</dbReference>
<evidence type="ECO:0000256" key="1">
    <source>
        <dbReference type="SAM" id="SignalP"/>
    </source>
</evidence>
<dbReference type="KEGG" id="nno:NONO_c62810"/>
<dbReference type="EMBL" id="CP006850">
    <property type="protein sequence ID" value="AHH21051.1"/>
    <property type="molecule type" value="Genomic_DNA"/>
</dbReference>
<organism evidence="2 3">
    <name type="scientific">Nocardia nova SH22a</name>
    <dbReference type="NCBI Taxonomy" id="1415166"/>
    <lineage>
        <taxon>Bacteria</taxon>
        <taxon>Bacillati</taxon>
        <taxon>Actinomycetota</taxon>
        <taxon>Actinomycetes</taxon>
        <taxon>Mycobacteriales</taxon>
        <taxon>Nocardiaceae</taxon>
        <taxon>Nocardia</taxon>
    </lineage>
</organism>
<dbReference type="eggNOG" id="ENOG5031GPB">
    <property type="taxonomic scope" value="Bacteria"/>
</dbReference>
<sequence>MSITRVASTTLFAAALVGAGFGVAQAAVPVENGQVAVAVDDPTPTEPSTGTGSASLLPTLLQALVSGSSDAGTTTTPTTNG</sequence>
<evidence type="ECO:0008006" key="4">
    <source>
        <dbReference type="Google" id="ProtNLM"/>
    </source>
</evidence>
<reference evidence="2 3" key="1">
    <citation type="journal article" date="2014" name="Appl. Environ. Microbiol.">
        <title>Insights into the Microbial Degradation of Rubber and Gutta-Percha by Analysis of the Complete Genome of Nocardia nova SH22a.</title>
        <authorList>
            <person name="Luo Q."/>
            <person name="Hiessl S."/>
            <person name="Poehlein A."/>
            <person name="Daniel R."/>
            <person name="Steinbuchel A."/>
        </authorList>
    </citation>
    <scope>NUCLEOTIDE SEQUENCE [LARGE SCALE GENOMIC DNA]</scope>
    <source>
        <strain evidence="2">SH22a</strain>
    </source>
</reference>
<evidence type="ECO:0000313" key="3">
    <source>
        <dbReference type="Proteomes" id="UP000019150"/>
    </source>
</evidence>
<dbReference type="PATRIC" id="fig|1415166.3.peg.6453"/>
<proteinExistence type="predicted"/>
<name>W5TV61_9NOCA</name>